<sequence length="126" mass="14303">MCRSPLLTGPFSVTSNRAFEEALAALAAFSQIRSLTENHTETNFVDAAERKLEIAGTQNSDSEVQISVLNLVESENSPTLLIHREEVSLSMDKFLKIMQNTWYSKLSTSNRRRRLAETTRHLRHPN</sequence>
<dbReference type="EMBL" id="CANTFM010002064">
    <property type="protein sequence ID" value="CAI5744310.1"/>
    <property type="molecule type" value="Genomic_DNA"/>
</dbReference>
<dbReference type="AlphaFoldDB" id="A0AAV0V8X4"/>
<proteinExistence type="predicted"/>
<dbReference type="Proteomes" id="UP001162029">
    <property type="component" value="Unassembled WGS sequence"/>
</dbReference>
<evidence type="ECO:0000313" key="1">
    <source>
        <dbReference type="EMBL" id="CAI5744310.1"/>
    </source>
</evidence>
<protein>
    <submittedName>
        <fullName evidence="1">Uncharacterized protein</fullName>
    </submittedName>
</protein>
<reference evidence="1" key="1">
    <citation type="submission" date="2022-12" db="EMBL/GenBank/DDBJ databases">
        <authorList>
            <person name="Webb A."/>
        </authorList>
    </citation>
    <scope>NUCLEOTIDE SEQUENCE</scope>
    <source>
        <strain evidence="1">Pd1</strain>
    </source>
</reference>
<organism evidence="1 2">
    <name type="scientific">Peronospora destructor</name>
    <dbReference type="NCBI Taxonomy" id="86335"/>
    <lineage>
        <taxon>Eukaryota</taxon>
        <taxon>Sar</taxon>
        <taxon>Stramenopiles</taxon>
        <taxon>Oomycota</taxon>
        <taxon>Peronosporomycetes</taxon>
        <taxon>Peronosporales</taxon>
        <taxon>Peronosporaceae</taxon>
        <taxon>Peronospora</taxon>
    </lineage>
</organism>
<accession>A0AAV0V8X4</accession>
<evidence type="ECO:0000313" key="2">
    <source>
        <dbReference type="Proteomes" id="UP001162029"/>
    </source>
</evidence>
<name>A0AAV0V8X4_9STRA</name>
<keyword evidence="2" id="KW-1185">Reference proteome</keyword>
<gene>
    <name evidence="1" type="ORF">PDE001_LOCUS9464</name>
</gene>
<comment type="caution">
    <text evidence="1">The sequence shown here is derived from an EMBL/GenBank/DDBJ whole genome shotgun (WGS) entry which is preliminary data.</text>
</comment>